<proteinExistence type="inferred from homology"/>
<dbReference type="Proteomes" id="UP000515146">
    <property type="component" value="Unplaced"/>
</dbReference>
<dbReference type="InterPro" id="IPR008909">
    <property type="entry name" value="DALR_anticod-bd"/>
</dbReference>
<dbReference type="SUPFAM" id="SSF48371">
    <property type="entry name" value="ARM repeat"/>
    <property type="match status" value="1"/>
</dbReference>
<evidence type="ECO:0000259" key="6">
    <source>
        <dbReference type="SMART" id="SM00836"/>
    </source>
</evidence>
<dbReference type="OrthoDB" id="10263554at2759"/>
<comment type="similarity">
    <text evidence="1">Belongs to the V-ATPase H subunit family.</text>
</comment>
<protein>
    <submittedName>
        <fullName evidence="8">Uncharacterized protein LOC113793294</fullName>
    </submittedName>
</protein>
<dbReference type="RefSeq" id="XP_027199105.1">
    <property type="nucleotide sequence ID" value="XM_027343304.1"/>
</dbReference>
<dbReference type="Gene3D" id="1.25.40.150">
    <property type="entry name" value="V-type ATPase, subunit H, C-terminal domain"/>
    <property type="match status" value="1"/>
</dbReference>
<dbReference type="GO" id="GO:0005524">
    <property type="term" value="F:ATP binding"/>
    <property type="evidence" value="ECO:0007669"/>
    <property type="project" value="InterPro"/>
</dbReference>
<dbReference type="GO" id="GO:0005765">
    <property type="term" value="C:lysosomal membrane"/>
    <property type="evidence" value="ECO:0007669"/>
    <property type="project" value="TreeGrafter"/>
</dbReference>
<evidence type="ECO:0000313" key="8">
    <source>
        <dbReference type="RefSeq" id="XP_027199105.1"/>
    </source>
</evidence>
<dbReference type="SMART" id="SM00836">
    <property type="entry name" value="DALR_1"/>
    <property type="match status" value="1"/>
</dbReference>
<dbReference type="KEGG" id="dpte:113793294"/>
<dbReference type="CTD" id="34997"/>
<accession>A0A6P6Y1H5</accession>
<dbReference type="InterPro" id="IPR004908">
    <property type="entry name" value="ATPase_V1-cplx_hsu"/>
</dbReference>
<dbReference type="GO" id="GO:0006420">
    <property type="term" value="P:arginyl-tRNA aminoacylation"/>
    <property type="evidence" value="ECO:0007669"/>
    <property type="project" value="InterPro"/>
</dbReference>
<keyword evidence="4" id="KW-0406">Ion transport</keyword>
<dbReference type="GO" id="GO:0046961">
    <property type="term" value="F:proton-transporting ATPase activity, rotational mechanism"/>
    <property type="evidence" value="ECO:0007669"/>
    <property type="project" value="InterPro"/>
</dbReference>
<dbReference type="GO" id="GO:0004814">
    <property type="term" value="F:arginine-tRNA ligase activity"/>
    <property type="evidence" value="ECO:0007669"/>
    <property type="project" value="InterPro"/>
</dbReference>
<reference evidence="8" key="1">
    <citation type="submission" date="2025-08" db="UniProtKB">
        <authorList>
            <consortium name="RefSeq"/>
        </authorList>
    </citation>
    <scope>IDENTIFICATION</scope>
    <source>
        <strain evidence="8">Airmid</strain>
    </source>
</reference>
<keyword evidence="7" id="KW-1185">Reference proteome</keyword>
<keyword evidence="2" id="KW-0813">Transport</keyword>
<dbReference type="Pfam" id="PF11698">
    <property type="entry name" value="V-ATPase_H_C"/>
    <property type="match status" value="1"/>
</dbReference>
<organism evidence="7 8">
    <name type="scientific">Dermatophagoides pteronyssinus</name>
    <name type="common">European house dust mite</name>
    <dbReference type="NCBI Taxonomy" id="6956"/>
    <lineage>
        <taxon>Eukaryota</taxon>
        <taxon>Metazoa</taxon>
        <taxon>Ecdysozoa</taxon>
        <taxon>Arthropoda</taxon>
        <taxon>Chelicerata</taxon>
        <taxon>Arachnida</taxon>
        <taxon>Acari</taxon>
        <taxon>Acariformes</taxon>
        <taxon>Sarcoptiformes</taxon>
        <taxon>Astigmata</taxon>
        <taxon>Psoroptidia</taxon>
        <taxon>Analgoidea</taxon>
        <taxon>Pyroglyphidae</taxon>
        <taxon>Dermatophagoidinae</taxon>
        <taxon>Dermatophagoides</taxon>
    </lineage>
</organism>
<dbReference type="GO" id="GO:0000221">
    <property type="term" value="C:vacuolar proton-transporting V-type ATPase, V1 domain"/>
    <property type="evidence" value="ECO:0007669"/>
    <property type="project" value="InterPro"/>
</dbReference>
<evidence type="ECO:0000256" key="3">
    <source>
        <dbReference type="ARBA" id="ARBA00022781"/>
    </source>
</evidence>
<keyword evidence="3" id="KW-0375">Hydrogen ion transport</keyword>
<evidence type="ECO:0000256" key="5">
    <source>
        <dbReference type="ARBA" id="ARBA00046225"/>
    </source>
</evidence>
<dbReference type="Pfam" id="PF03224">
    <property type="entry name" value="V-ATPase_H_N"/>
    <property type="match status" value="1"/>
</dbReference>
<dbReference type="FunFam" id="1.25.40.150:FF:000001">
    <property type="entry name" value="V-type proton ATPase subunit H"/>
    <property type="match status" value="1"/>
</dbReference>
<dbReference type="InParanoid" id="A0A6P6Y1H5"/>
<evidence type="ECO:0000256" key="4">
    <source>
        <dbReference type="ARBA" id="ARBA00023065"/>
    </source>
</evidence>
<comment type="function">
    <text evidence="5">Subunit of the V1 complex of vacuolar(H+)-ATPase (V-ATPase), a multisubunit enzyme composed of a peripheral complex (V1) that hydrolyzes ATP and a membrane integral complex (V0) that translocates protons. V-ATPase is responsible for acidifying and maintaining the pH of intracellular compartments and in some cell types, is targeted to the plasma membrane, where it is responsible for acidifying the extracellular environment. Subunit H is essential for V-ATPase activity, but not for the assembly of the complex.</text>
</comment>
<dbReference type="InterPro" id="IPR011989">
    <property type="entry name" value="ARM-like"/>
</dbReference>
<dbReference type="InterPro" id="IPR011987">
    <property type="entry name" value="ATPase_V1-cplx_hsu_C"/>
</dbReference>
<dbReference type="PANTHER" id="PTHR10698">
    <property type="entry name" value="V-TYPE PROTON ATPASE SUBUNIT H"/>
    <property type="match status" value="1"/>
</dbReference>
<dbReference type="InterPro" id="IPR016024">
    <property type="entry name" value="ARM-type_fold"/>
</dbReference>
<dbReference type="FunFam" id="1.25.10.10:FF:000067">
    <property type="entry name" value="V-type proton ATPase subunit H"/>
    <property type="match status" value="1"/>
</dbReference>
<evidence type="ECO:0000313" key="7">
    <source>
        <dbReference type="Proteomes" id="UP000515146"/>
    </source>
</evidence>
<name>A0A6P6Y1H5_DERPT</name>
<feature type="domain" description="DALR anticodon binding" evidence="6">
    <location>
        <begin position="342"/>
        <end position="458"/>
    </location>
</feature>
<dbReference type="Gene3D" id="1.25.10.10">
    <property type="entry name" value="Leucine-rich Repeat Variant"/>
    <property type="match status" value="1"/>
</dbReference>
<dbReference type="AlphaFoldDB" id="A0A6P6Y1H5"/>
<gene>
    <name evidence="8" type="primary">LOC113793294</name>
</gene>
<sequence>MFHLIKTFLEQLLLSVNRFACYHRIIASPCHFRTSLFPLLINNIDSNKQFTIECEWRTSPKQPFDIRLSFRNRHLCSWWPLLSNLEIELFKIHEDFILPIKVITHSLNTLDIQFDRPTTFSILLDDSTFDSGNGFLSSFDTYFDKIVLIKLNPKSKNYFNQRRSELFVYTIENFASMTNAKIVQSREFDKFLISFEIDETGLSESCKYFQQIHSYLFEYLKIDNKIIDNVCVIITVLENESYHVNCCQRLFSEKLPNLTIKVIKIGTVFDIDYCNHIQSYEQFKHWLKENEVIDSDQVSQENLDSIIKTMELWTLLSPSSNKTLKLNNLEQIRSKYNQSIFVHYNLARIQSIVEKFRSNFSQIAENNVNFTLLSNEFEWTIMWIYMIRLQALNETLIVEIFHRYQSTMNSISKIISAIDQLCHQFSKYYRSIRILLPSSNDNHLEPLIATLAVAATSLLHQKANDIRQKCISWQSYHSSQMISDRDFKFITLYEKVTADNRAEFVQQHAMEMAETFLTMLSTVSKDETIQYILCLIDELFLEDRNRVEIFHTYCSKHKETLWKHFFPLLLREDEFIQNMTSLLISKSACWSAKNRLESSDLTLYFNWLIERIKANTDYIQTIARCLQLMLRIDEYRETFVNLNGLTAIFDSFGNCSNFQIQYQLIFCVWVCTFDKHLVMKMNRYNAIPKLADILSESIKEKVIRMILATFRNLIEKPSEDEPEIARENAITLVQCKVLKHLEILQQSGQKFDDPDIIDDIEFLYQKLQESIQDLSSFDEYSTEVRSGRLEWSPVHTTEKFWRENAARLNEKNYELLKILIRLLEASNEPMVLAVAAHDIGEYVRHYPRGKVVIENLHGKELVMHLLSHEDANVRYEALLCVQKLMVQNWEYLGRQLEKEGKKDNTNSKKKEISVK</sequence>
<evidence type="ECO:0000256" key="2">
    <source>
        <dbReference type="ARBA" id="ARBA00022448"/>
    </source>
</evidence>
<evidence type="ECO:0000256" key="1">
    <source>
        <dbReference type="ARBA" id="ARBA00008613"/>
    </source>
</evidence>
<dbReference type="InterPro" id="IPR038497">
    <property type="entry name" value="ATPase_V1-cplx_hsu_C_sf"/>
</dbReference>
<dbReference type="PANTHER" id="PTHR10698:SF0">
    <property type="entry name" value="V-TYPE PROTON ATPASE SUBUNIT H"/>
    <property type="match status" value="1"/>
</dbReference>